<reference evidence="5 6" key="1">
    <citation type="submission" date="2015-12" db="EMBL/GenBank/DDBJ databases">
        <title>Dictyostelia acquired genes for synthesis and detection of signals that induce cell-type specialization by lateral gene transfer from prokaryotes.</title>
        <authorList>
            <person name="Gloeckner G."/>
            <person name="Schaap P."/>
        </authorList>
    </citation>
    <scope>NUCLEOTIDE SEQUENCE [LARGE SCALE GENOMIC DNA]</scope>
    <source>
        <strain evidence="5 6">TK</strain>
    </source>
</reference>
<dbReference type="PANTHER" id="PTHR31378:SF17">
    <property type="match status" value="1"/>
</dbReference>
<dbReference type="OMA" id="QNDINDY"/>
<dbReference type="Pfam" id="PF22933">
    <property type="entry name" value="ComC_SSD"/>
    <property type="match status" value="1"/>
</dbReference>
<evidence type="ECO:0000259" key="4">
    <source>
        <dbReference type="PROSITE" id="PS50026"/>
    </source>
</evidence>
<feature type="chain" id="PRO_5007593069" evidence="3">
    <location>
        <begin position="20"/>
        <end position="1336"/>
    </location>
</feature>
<dbReference type="InParanoid" id="A0A151Z901"/>
<dbReference type="PANTHER" id="PTHR31378">
    <property type="entry name" value="EGF-LIKE DOMAIN-CONTAINING PROTEIN-RELATED-RELATED"/>
    <property type="match status" value="1"/>
</dbReference>
<dbReference type="OrthoDB" id="21427at2759"/>
<comment type="caution">
    <text evidence="5">The sequence shown here is derived from an EMBL/GenBank/DDBJ whole genome shotgun (WGS) entry which is preliminary data.</text>
</comment>
<keyword evidence="1" id="KW-0245">EGF-like domain</keyword>
<feature type="domain" description="EGF-like" evidence="4">
    <location>
        <begin position="999"/>
        <end position="1037"/>
    </location>
</feature>
<dbReference type="InterPro" id="IPR055462">
    <property type="entry name" value="DUF7034"/>
</dbReference>
<protein>
    <submittedName>
        <fullName evidence="5">EGF-like domain-containing protein</fullName>
    </submittedName>
</protein>
<dbReference type="Proteomes" id="UP000076078">
    <property type="component" value="Unassembled WGS sequence"/>
</dbReference>
<dbReference type="Pfam" id="PF24893">
    <property type="entry name" value="DUF7743"/>
    <property type="match status" value="1"/>
</dbReference>
<dbReference type="InterPro" id="IPR000742">
    <property type="entry name" value="EGF"/>
</dbReference>
<keyword evidence="2" id="KW-1133">Transmembrane helix</keyword>
<proteinExistence type="predicted"/>
<keyword evidence="3" id="KW-0732">Signal</keyword>
<feature type="disulfide bond" evidence="1">
    <location>
        <begin position="1027"/>
        <end position="1036"/>
    </location>
</feature>
<evidence type="ECO:0000313" key="5">
    <source>
        <dbReference type="EMBL" id="KYQ90334.1"/>
    </source>
</evidence>
<accession>A0A151Z901</accession>
<sequence length="1336" mass="150385">MNTLYIGLCVFVIIQLVIGQTTDDILLEFTKPRVFLNGAGGCEINFDFIFSKEFKDMTISNGFLNEKINLGNRYYVIAQFTRSVGQYVSFTVTDQNNIDHFYNWTAIECKKNPQVAYTGNYDIIYQCNRKLISDKQGVLALKLNSYYYGYIIQSDSNQLLHGGADYYYPQPKLLYPWVYNYPYNDTGGQYTIRTNMYSEVISFKLKVEIDENTVTVPTMISYTQYDNFNCFVIRVNNVGNNTKVLGKLSATLSTLQMNPVYGGFGQSITYIGQFYGLPTSVQQSLLGYIYATGNTASLLTDMSYTIPAKGTVPPPTTYKLIGNQNYSIPYIDFTVTIPNQQLFGIILVSRVLGNPLTYYFPYGLESGNWPLLNYEITNPTSKYGKTQVNSVSFGGIYTSTPYPVTVDSKPPTIQNIEYIELNGPSKVLIRIQASDDISGVASIRFGDSFSGEFTTLDLISGTILNGIYEKIFDLYAVTIDSIYTTDYAYNSGTFPPSVIFSYPKVPFDIYSVTSMYFEKNIIDISTKGVNNTLYFNYINADPTRLFGFKLISTLEIAVQMSNEVFPDLKSYDVMKWDPIKKMFKVDFYIPPRLFGGNLDYVIMANGEEYDTSTFSLLVGSNATLNVYTTIFADEMPPYIVNINSSPTNVNIVDQNQNITFDISVQDDINGIDSVNVTIVSDFDPIGQVYVNYFNGFVGPMQFQITKEIVATECVSQKFYIKDISTRDTSGHFTSSSYTPISPLNPTFISPFIYTTNYKSVYSIQVTCQNDINDYLGPEMTNFKLSRNVIDVSSMNRQLTIYFENNDTIGLHDNYTPYIYLENTLATTDLFKYKAALVTQSSTDTKKVYNTTLNIPYMFGYPDGFGVSVFGLVDKAYNFKGYPFGKLYENGINSIVSVNKQYSGPIIEDSDKYKTTPGSFAIYGRGFGSDENRVIVTINDNSVVTIYTASRFKIFSGIYIELDSIPKPVAQYFEVTVTGNGKVSNVWIVGTIGPTSSPIVPPKCPGSPVECSGNGVCIISGQQASCQCNQPWVGDDCSYQIFIVPKPTIDPTEPNSTIDFKPPTGEDIFYTTLVSIVSLREVQLDQTLQHEYKFKSWLYKDISTSESKVYQYLTNITHPVYNTNTLVNVSIEWFDEYHNITFADQTLQMTPSSIKYRIELSPYQFEKSTNTMDIQFLVSIASSDSDDSCSIQKQGVVFENDFINLELDNHSFYGRFIKRAIIDGRNTIITNSMEPLEQSNDLSSTIVSIHIPHFKRKAILDPDFSILINHAPVSSTEGSLCKSKEHLSKSQIAGIVIGCVAFVTIVVAAISYIIYKKTQHRKMMNNFNQKLQNMNNT</sequence>
<gene>
    <name evidence="5" type="ORF">DLAC_08942</name>
</gene>
<dbReference type="Gene3D" id="2.60.120.260">
    <property type="entry name" value="Galactose-binding domain-like"/>
    <property type="match status" value="1"/>
</dbReference>
<feature type="signal peptide" evidence="3">
    <location>
        <begin position="1"/>
        <end position="19"/>
    </location>
</feature>
<evidence type="ECO:0000256" key="3">
    <source>
        <dbReference type="SAM" id="SignalP"/>
    </source>
</evidence>
<dbReference type="InterPro" id="IPR056645">
    <property type="entry name" value="DUF7743"/>
</dbReference>
<organism evidence="5 6">
    <name type="scientific">Tieghemostelium lacteum</name>
    <name type="common">Slime mold</name>
    <name type="synonym">Dictyostelium lacteum</name>
    <dbReference type="NCBI Taxonomy" id="361077"/>
    <lineage>
        <taxon>Eukaryota</taxon>
        <taxon>Amoebozoa</taxon>
        <taxon>Evosea</taxon>
        <taxon>Eumycetozoa</taxon>
        <taxon>Dictyostelia</taxon>
        <taxon>Dictyosteliales</taxon>
        <taxon>Raperosteliaceae</taxon>
        <taxon>Tieghemostelium</taxon>
    </lineage>
</organism>
<dbReference type="InterPro" id="IPR055463">
    <property type="entry name" value="DUF7035"/>
</dbReference>
<evidence type="ECO:0000256" key="2">
    <source>
        <dbReference type="SAM" id="Phobius"/>
    </source>
</evidence>
<dbReference type="EMBL" id="LODT01000037">
    <property type="protein sequence ID" value="KYQ90334.1"/>
    <property type="molecule type" value="Genomic_DNA"/>
</dbReference>
<comment type="caution">
    <text evidence="1">Lacks conserved residue(s) required for the propagation of feature annotation.</text>
</comment>
<name>A0A151Z901_TIELA</name>
<dbReference type="FunCoup" id="A0A151Z901">
    <property type="interactions" value="170"/>
</dbReference>
<dbReference type="Pfam" id="PF23033">
    <property type="entry name" value="DUF7034"/>
    <property type="match status" value="1"/>
</dbReference>
<keyword evidence="1" id="KW-1015">Disulfide bond</keyword>
<dbReference type="Pfam" id="PF23034">
    <property type="entry name" value="DUF7035"/>
    <property type="match status" value="1"/>
</dbReference>
<dbReference type="PROSITE" id="PS01186">
    <property type="entry name" value="EGF_2"/>
    <property type="match status" value="1"/>
</dbReference>
<evidence type="ECO:0000313" key="6">
    <source>
        <dbReference type="Proteomes" id="UP000076078"/>
    </source>
</evidence>
<dbReference type="PROSITE" id="PS00022">
    <property type="entry name" value="EGF_1"/>
    <property type="match status" value="1"/>
</dbReference>
<dbReference type="InterPro" id="IPR054484">
    <property type="entry name" value="ComC_SSD"/>
</dbReference>
<keyword evidence="6" id="KW-1185">Reference proteome</keyword>
<feature type="transmembrane region" description="Helical" evidence="2">
    <location>
        <begin position="1291"/>
        <end position="1314"/>
    </location>
</feature>
<keyword evidence="2" id="KW-0812">Transmembrane</keyword>
<evidence type="ECO:0000256" key="1">
    <source>
        <dbReference type="PROSITE-ProRule" id="PRU00076"/>
    </source>
</evidence>
<dbReference type="Pfam" id="PF23106">
    <property type="entry name" value="EGF_Teneurin"/>
    <property type="match status" value="1"/>
</dbReference>
<keyword evidence="2" id="KW-0472">Membrane</keyword>
<dbReference type="PROSITE" id="PS50026">
    <property type="entry name" value="EGF_3"/>
    <property type="match status" value="1"/>
</dbReference>